<accession>B9CZU6</accession>
<comment type="caution">
    <text evidence="1">The sequence shown here is derived from an EMBL/GenBank/DDBJ whole genome shotgun (WGS) entry which is preliminary data.</text>
</comment>
<name>B9CZU6_CAMRE</name>
<organism evidence="1 2">
    <name type="scientific">Campylobacter rectus RM3267</name>
    <dbReference type="NCBI Taxonomy" id="553218"/>
    <lineage>
        <taxon>Bacteria</taxon>
        <taxon>Pseudomonadati</taxon>
        <taxon>Campylobacterota</taxon>
        <taxon>Epsilonproteobacteria</taxon>
        <taxon>Campylobacterales</taxon>
        <taxon>Campylobacteraceae</taxon>
        <taxon>Campylobacter</taxon>
    </lineage>
</organism>
<proteinExistence type="predicted"/>
<dbReference type="Proteomes" id="UP000003082">
    <property type="component" value="Unassembled WGS sequence"/>
</dbReference>
<protein>
    <submittedName>
        <fullName evidence="1">Uncharacterized protein</fullName>
    </submittedName>
</protein>
<evidence type="ECO:0000313" key="1">
    <source>
        <dbReference type="EMBL" id="EEF14778.1"/>
    </source>
</evidence>
<dbReference type="EMBL" id="ACFU01000004">
    <property type="protein sequence ID" value="EEF14778.1"/>
    <property type="molecule type" value="Genomic_DNA"/>
</dbReference>
<gene>
    <name evidence="1" type="ORF">CAMRE0001_0790</name>
</gene>
<evidence type="ECO:0000313" key="2">
    <source>
        <dbReference type="Proteomes" id="UP000003082"/>
    </source>
</evidence>
<dbReference type="AlphaFoldDB" id="B9CZU6"/>
<keyword evidence="2" id="KW-1185">Reference proteome</keyword>
<reference evidence="1 2" key="1">
    <citation type="submission" date="2008-08" db="EMBL/GenBank/DDBJ databases">
        <authorList>
            <person name="Madupu R."/>
            <person name="Durkin A.S."/>
            <person name="Torralba M."/>
            <person name="Methe B."/>
            <person name="Sutton G.G."/>
            <person name="Strausberg R.L."/>
            <person name="Nelson K.E."/>
        </authorList>
    </citation>
    <scope>NUCLEOTIDE SEQUENCE [LARGE SCALE GENOMIC DNA]</scope>
    <source>
        <strain evidence="1 2">RM3267</strain>
    </source>
</reference>
<sequence>MANAKLKRDINKYRFLVQPSQANAMLATFNQASRLCKSANKRQSKF</sequence>
<dbReference type="STRING" id="553218.CAMRE0001_0790"/>